<comment type="caution">
    <text evidence="1">The sequence shown here is derived from an EMBL/GenBank/DDBJ whole genome shotgun (WGS) entry which is preliminary data.</text>
</comment>
<gene>
    <name evidence="1" type="ORF">CHS0354_020474</name>
</gene>
<name>A0AAE0W541_9BIVA</name>
<reference evidence="1" key="1">
    <citation type="journal article" date="2021" name="Genome Biol. Evol.">
        <title>A High-Quality Reference Genome for a Parasitic Bivalve with Doubly Uniparental Inheritance (Bivalvia: Unionida).</title>
        <authorList>
            <person name="Smith C.H."/>
        </authorList>
    </citation>
    <scope>NUCLEOTIDE SEQUENCE</scope>
    <source>
        <strain evidence="1">CHS0354</strain>
    </source>
</reference>
<evidence type="ECO:0000313" key="2">
    <source>
        <dbReference type="Proteomes" id="UP001195483"/>
    </source>
</evidence>
<reference evidence="1" key="2">
    <citation type="journal article" date="2021" name="Genome Biol. Evol.">
        <title>Developing a high-quality reference genome for a parasitic bivalve with doubly uniparental inheritance (Bivalvia: Unionida).</title>
        <authorList>
            <person name="Smith C.H."/>
        </authorList>
    </citation>
    <scope>NUCLEOTIDE SEQUENCE</scope>
    <source>
        <strain evidence="1">CHS0354</strain>
        <tissue evidence="1">Mantle</tissue>
    </source>
</reference>
<protein>
    <submittedName>
        <fullName evidence="1">Uncharacterized protein</fullName>
    </submittedName>
</protein>
<keyword evidence="2" id="KW-1185">Reference proteome</keyword>
<dbReference type="EMBL" id="JAEAOA010001246">
    <property type="protein sequence ID" value="KAK3600797.1"/>
    <property type="molecule type" value="Genomic_DNA"/>
</dbReference>
<dbReference type="Proteomes" id="UP001195483">
    <property type="component" value="Unassembled WGS sequence"/>
</dbReference>
<dbReference type="AlphaFoldDB" id="A0AAE0W541"/>
<sequence length="55" mass="6065">MKNIVAQDGRIVLISDVVFQFVTRPVGIVESVLSREDVDAIARTQESTQLVQHVG</sequence>
<organism evidence="1 2">
    <name type="scientific">Potamilus streckersoni</name>
    <dbReference type="NCBI Taxonomy" id="2493646"/>
    <lineage>
        <taxon>Eukaryota</taxon>
        <taxon>Metazoa</taxon>
        <taxon>Spiralia</taxon>
        <taxon>Lophotrochozoa</taxon>
        <taxon>Mollusca</taxon>
        <taxon>Bivalvia</taxon>
        <taxon>Autobranchia</taxon>
        <taxon>Heteroconchia</taxon>
        <taxon>Palaeoheterodonta</taxon>
        <taxon>Unionida</taxon>
        <taxon>Unionoidea</taxon>
        <taxon>Unionidae</taxon>
        <taxon>Ambleminae</taxon>
        <taxon>Lampsilini</taxon>
        <taxon>Potamilus</taxon>
    </lineage>
</organism>
<accession>A0AAE0W541</accession>
<evidence type="ECO:0000313" key="1">
    <source>
        <dbReference type="EMBL" id="KAK3600797.1"/>
    </source>
</evidence>
<reference evidence="1" key="3">
    <citation type="submission" date="2023-05" db="EMBL/GenBank/DDBJ databases">
        <authorList>
            <person name="Smith C.H."/>
        </authorList>
    </citation>
    <scope>NUCLEOTIDE SEQUENCE</scope>
    <source>
        <strain evidence="1">CHS0354</strain>
        <tissue evidence="1">Mantle</tissue>
    </source>
</reference>
<proteinExistence type="predicted"/>